<organism evidence="1 2">
    <name type="scientific">Paenibacillus mesotrionivorans</name>
    <dbReference type="NCBI Taxonomy" id="3160968"/>
    <lineage>
        <taxon>Bacteria</taxon>
        <taxon>Bacillati</taxon>
        <taxon>Bacillota</taxon>
        <taxon>Bacilli</taxon>
        <taxon>Bacillales</taxon>
        <taxon>Paenibacillaceae</taxon>
        <taxon>Paenibacillus</taxon>
    </lineage>
</organism>
<reference evidence="1" key="1">
    <citation type="submission" date="2024-12" db="EMBL/GenBank/DDBJ databases">
        <authorList>
            <person name="Wu N."/>
        </authorList>
    </citation>
    <scope>NUCLEOTIDE SEQUENCE</scope>
    <source>
        <strain evidence="1">P15</strain>
    </source>
</reference>
<proteinExistence type="predicted"/>
<sequence length="373" mass="40381">MFLALREIKHSKMKFLMIIVIFVLMAWLVFILSGLGNGLSSLAASSFKNMKADYVLFEQGSKSSMSKSLLSERLLQDLEKMPNVSAASPMGGSMATALKGDSLKNEDKVDIAILGILPGSFLEPNVVEGQPLAQASPSGVIVDTSMKDEGFKLGDTFKLDGMEEALTITGFVEDQTYNHLPAVFIPISEWRKIAFAAPGSDKGIEAPVNAIMLQGPDIDPETINAKLANTDTVTRSEAVQGLPGYKEENGSIMMMLGFLLVISAFVLGVFFYVMTMQKTNQFGIMKAIGAKNGFLIRSIMSQVLVLSLISIVIGILLTYGTAAIMPQGMPFKLESNLVMVYSFVLLMIALLSSLVSVRKITKIDPLKALGRVE</sequence>
<evidence type="ECO:0000313" key="2">
    <source>
        <dbReference type="Proteomes" id="UP001631969"/>
    </source>
</evidence>
<comment type="caution">
    <text evidence="1">The sequence shown here is derived from an EMBL/GenBank/DDBJ whole genome shotgun (WGS) entry which is preliminary data.</text>
</comment>
<gene>
    <name evidence="1" type="ORF">ACI1P1_24370</name>
</gene>
<dbReference type="Proteomes" id="UP001631969">
    <property type="component" value="Unassembled WGS sequence"/>
</dbReference>
<keyword evidence="2" id="KW-1185">Reference proteome</keyword>
<dbReference type="EMBL" id="JBJURJ010000018">
    <property type="protein sequence ID" value="MFM9331435.1"/>
    <property type="molecule type" value="Genomic_DNA"/>
</dbReference>
<evidence type="ECO:0000313" key="1">
    <source>
        <dbReference type="EMBL" id="MFM9331435.1"/>
    </source>
</evidence>
<name>A0ACC7P577_9BACL</name>
<protein>
    <submittedName>
        <fullName evidence="1">ABC transporter permease</fullName>
    </submittedName>
</protein>
<accession>A0ACC7P577</accession>